<evidence type="ECO:0000313" key="10">
    <source>
        <dbReference type="Proteomes" id="UP000327157"/>
    </source>
</evidence>
<evidence type="ECO:0000259" key="8">
    <source>
        <dbReference type="Pfam" id="PF23577"/>
    </source>
</evidence>
<comment type="subcellular location">
    <subcellularLocation>
        <location evidence="1">Cell membrane</location>
        <topology evidence="1">Single-pass membrane protein</topology>
    </subcellularLocation>
</comment>
<evidence type="ECO:0000313" key="9">
    <source>
        <dbReference type="EMBL" id="KAB2600896.1"/>
    </source>
</evidence>
<dbReference type="GO" id="GO:0045087">
    <property type="term" value="P:innate immune response"/>
    <property type="evidence" value="ECO:0007669"/>
    <property type="project" value="InterPro"/>
</dbReference>
<dbReference type="PANTHER" id="PTHR46204">
    <property type="entry name" value="CHITIN ELICITOR RECEPTOR KINASE 1-RELATED"/>
    <property type="match status" value="1"/>
</dbReference>
<dbReference type="PANTHER" id="PTHR46204:SF2">
    <property type="entry name" value="CHITIN ELICITOR RECEPTOR KINASE 1"/>
    <property type="match status" value="1"/>
</dbReference>
<dbReference type="InterPro" id="IPR044812">
    <property type="entry name" value="CERK1/LYK3-like"/>
</dbReference>
<evidence type="ECO:0000256" key="7">
    <source>
        <dbReference type="ARBA" id="ARBA00023157"/>
    </source>
</evidence>
<dbReference type="GO" id="GO:0005886">
    <property type="term" value="C:plasma membrane"/>
    <property type="evidence" value="ECO:0007669"/>
    <property type="project" value="UniProtKB-SubCell"/>
</dbReference>
<gene>
    <name evidence="9" type="ORF">D8674_001901</name>
</gene>
<keyword evidence="5" id="KW-1133">Transmembrane helix</keyword>
<evidence type="ECO:0000256" key="3">
    <source>
        <dbReference type="ARBA" id="ARBA00022692"/>
    </source>
</evidence>
<dbReference type="EMBL" id="SMOL01000695">
    <property type="protein sequence ID" value="KAB2600896.1"/>
    <property type="molecule type" value="Genomic_DNA"/>
</dbReference>
<dbReference type="Pfam" id="PF23577">
    <property type="entry name" value="LysM_RLK"/>
    <property type="match status" value="1"/>
</dbReference>
<organism evidence="9 10">
    <name type="scientific">Pyrus ussuriensis x Pyrus communis</name>
    <dbReference type="NCBI Taxonomy" id="2448454"/>
    <lineage>
        <taxon>Eukaryota</taxon>
        <taxon>Viridiplantae</taxon>
        <taxon>Streptophyta</taxon>
        <taxon>Embryophyta</taxon>
        <taxon>Tracheophyta</taxon>
        <taxon>Spermatophyta</taxon>
        <taxon>Magnoliopsida</taxon>
        <taxon>eudicotyledons</taxon>
        <taxon>Gunneridae</taxon>
        <taxon>Pentapetalae</taxon>
        <taxon>rosids</taxon>
        <taxon>fabids</taxon>
        <taxon>Rosales</taxon>
        <taxon>Rosaceae</taxon>
        <taxon>Amygdaloideae</taxon>
        <taxon>Maleae</taxon>
        <taxon>Pyrus</taxon>
    </lineage>
</organism>
<evidence type="ECO:0000256" key="2">
    <source>
        <dbReference type="ARBA" id="ARBA00022475"/>
    </source>
</evidence>
<protein>
    <recommendedName>
        <fullName evidence="8">LYK3/RLK10-like LysM domain-containing protein</fullName>
    </recommendedName>
</protein>
<reference evidence="9 10" key="3">
    <citation type="submission" date="2019-11" db="EMBL/GenBank/DDBJ databases">
        <title>A de novo genome assembly of a pear dwarfing rootstock.</title>
        <authorList>
            <person name="Wang F."/>
            <person name="Wang J."/>
            <person name="Li S."/>
            <person name="Zhang Y."/>
            <person name="Fang M."/>
            <person name="Ma L."/>
            <person name="Zhao Y."/>
            <person name="Jiang S."/>
        </authorList>
    </citation>
    <scope>NUCLEOTIDE SEQUENCE [LARGE SCALE GENOMIC DNA]</scope>
    <source>
        <strain evidence="9">S2</strain>
        <tissue evidence="9">Leaf</tissue>
    </source>
</reference>
<keyword evidence="2" id="KW-1003">Cell membrane</keyword>
<dbReference type="OrthoDB" id="1432553at2759"/>
<proteinExistence type="predicted"/>
<reference evidence="9 10" key="1">
    <citation type="submission" date="2019-09" db="EMBL/GenBank/DDBJ databases">
        <authorList>
            <person name="Ou C."/>
        </authorList>
    </citation>
    <scope>NUCLEOTIDE SEQUENCE [LARGE SCALE GENOMIC DNA]</scope>
    <source>
        <strain evidence="9">S2</strain>
        <tissue evidence="9">Leaf</tissue>
    </source>
</reference>
<dbReference type="GO" id="GO:0019199">
    <property type="term" value="F:transmembrane receptor protein kinase activity"/>
    <property type="evidence" value="ECO:0007669"/>
    <property type="project" value="InterPro"/>
</dbReference>
<dbReference type="Proteomes" id="UP000327157">
    <property type="component" value="Chromosome 10"/>
</dbReference>
<evidence type="ECO:0000256" key="1">
    <source>
        <dbReference type="ARBA" id="ARBA00004162"/>
    </source>
</evidence>
<keyword evidence="6" id="KW-0472">Membrane</keyword>
<keyword evidence="3" id="KW-0812">Transmembrane</keyword>
<keyword evidence="7" id="KW-1015">Disulfide bond</keyword>
<dbReference type="InterPro" id="IPR057097">
    <property type="entry name" value="LysM_RLK3/10"/>
</dbReference>
<keyword evidence="4" id="KW-0732">Signal</keyword>
<dbReference type="AlphaFoldDB" id="A0A5N5FCQ9"/>
<accession>A0A5N5FCQ9</accession>
<comment type="caution">
    <text evidence="9">The sequence shown here is derived from an EMBL/GenBank/DDBJ whole genome shotgun (WGS) entry which is preliminary data.</text>
</comment>
<keyword evidence="10" id="KW-1185">Reference proteome</keyword>
<feature type="domain" description="LYK3/RLK10-like LysM" evidence="8">
    <location>
        <begin position="7"/>
        <end position="46"/>
    </location>
</feature>
<evidence type="ECO:0000256" key="6">
    <source>
        <dbReference type="ARBA" id="ARBA00023136"/>
    </source>
</evidence>
<reference evidence="10" key="2">
    <citation type="submission" date="2019-10" db="EMBL/GenBank/DDBJ databases">
        <title>A de novo genome assembly of a pear dwarfing rootstock.</title>
        <authorList>
            <person name="Wang F."/>
            <person name="Wang J."/>
            <person name="Li S."/>
            <person name="Zhang Y."/>
            <person name="Fang M."/>
            <person name="Ma L."/>
            <person name="Zhao Y."/>
            <person name="Jiang S."/>
        </authorList>
    </citation>
    <scope>NUCLEOTIDE SEQUENCE [LARGE SCALE GENOMIC DNA]</scope>
</reference>
<evidence type="ECO:0000256" key="5">
    <source>
        <dbReference type="ARBA" id="ARBA00022989"/>
    </source>
</evidence>
<evidence type="ECO:0000256" key="4">
    <source>
        <dbReference type="ARBA" id="ARBA00022729"/>
    </source>
</evidence>
<name>A0A5N5FCQ9_9ROSA</name>
<sequence>MAAKGELRPGENLSYLAVEKGVPAGFLKLYNQGYGFSSGNGLVFVPARGMLNMAMFLQNVYAFGVVLCELISAKEAVIRTNEYVAESKGDDVIAQLRAKTSKSSRVSCNSG</sequence>